<dbReference type="RefSeq" id="XP_025360408.1">
    <property type="nucleotide sequence ID" value="XM_025509735.1"/>
</dbReference>
<name>A0A316UKK0_9BASI</name>
<keyword evidence="2" id="KW-1185">Reference proteome</keyword>
<organism evidence="1 2">
    <name type="scientific">Jaminaea rosea</name>
    <dbReference type="NCBI Taxonomy" id="1569628"/>
    <lineage>
        <taxon>Eukaryota</taxon>
        <taxon>Fungi</taxon>
        <taxon>Dikarya</taxon>
        <taxon>Basidiomycota</taxon>
        <taxon>Ustilaginomycotina</taxon>
        <taxon>Exobasidiomycetes</taxon>
        <taxon>Microstromatales</taxon>
        <taxon>Microstromatales incertae sedis</taxon>
        <taxon>Jaminaea</taxon>
    </lineage>
</organism>
<gene>
    <name evidence="1" type="ORF">BDZ90DRAFT_63003</name>
</gene>
<evidence type="ECO:0000313" key="2">
    <source>
        <dbReference type="Proteomes" id="UP000245884"/>
    </source>
</evidence>
<proteinExistence type="predicted"/>
<sequence length="184" mass="20743">MTEARSDPELDLLSRCDQSATRCPRPPQTMLLSSPLATSGHCVATLQLDCDGDIEPLLLPLTQRCLGLPRPDRRTELGSVRRRREAELLMVAWLADRRASEVGRSNNFLSLEGGSREQRKIWMMAPSLLATMTNDETIRDTSTRGARASALATSLRIMLEREGLCRQPWEEERAHRDTGRRSRS</sequence>
<dbReference type="EMBL" id="KZ819674">
    <property type="protein sequence ID" value="PWN25796.1"/>
    <property type="molecule type" value="Genomic_DNA"/>
</dbReference>
<dbReference type="AlphaFoldDB" id="A0A316UKK0"/>
<evidence type="ECO:0000313" key="1">
    <source>
        <dbReference type="EMBL" id="PWN25796.1"/>
    </source>
</evidence>
<protein>
    <submittedName>
        <fullName evidence="1">Uncharacterized protein</fullName>
    </submittedName>
</protein>
<accession>A0A316UKK0</accession>
<dbReference type="Proteomes" id="UP000245884">
    <property type="component" value="Unassembled WGS sequence"/>
</dbReference>
<reference evidence="1 2" key="1">
    <citation type="journal article" date="2018" name="Mol. Biol. Evol.">
        <title>Broad Genomic Sampling Reveals a Smut Pathogenic Ancestry of the Fungal Clade Ustilaginomycotina.</title>
        <authorList>
            <person name="Kijpornyongpan T."/>
            <person name="Mondo S.J."/>
            <person name="Barry K."/>
            <person name="Sandor L."/>
            <person name="Lee J."/>
            <person name="Lipzen A."/>
            <person name="Pangilinan J."/>
            <person name="LaButti K."/>
            <person name="Hainaut M."/>
            <person name="Henrissat B."/>
            <person name="Grigoriev I.V."/>
            <person name="Spatafora J.W."/>
            <person name="Aime M.C."/>
        </authorList>
    </citation>
    <scope>NUCLEOTIDE SEQUENCE [LARGE SCALE GENOMIC DNA]</scope>
    <source>
        <strain evidence="1 2">MCA 5214</strain>
    </source>
</reference>
<dbReference type="GeneID" id="37031558"/>